<sequence length="415" mass="46960">MVTKLGETFAKALDMLEVEKNAILGLPQPLLDLYDSPVYKTVLERMQGFFCTLYDNCFHILGNAGTSLQQDFYTVDGLASQLLNTAFVNLNNIPDCRLRPMLRVFVKPLVLSCPFEHYESLVSPILGPLLTYLHMRLSQKWQVISQRSMLCSEDDAADDNPESQEMLEEQLVRLLTREVMDLITVCCVSKKGAEHTTTASADGDDDEMMSTEMTLPSSTELTELGKCLMKQEDVCTALMVTAFASLSWKDTLSCQRTTTQLCWPLLKQVLKGSLIPEAVTWFFVSVLQGLQTHGQHDGCMAALVHLAFQIYEALRPRYTELKAVMEQIPEIQKESLEQFDSKLLNPTLQKVADKRRKDHFKRLIAGCIEKPLGEQFRKEVHIRNLPSLFKKVKPLLETDVLESSEDGNITVLFEP</sequence>
<dbReference type="GO" id="GO:0006405">
    <property type="term" value="P:RNA export from nucleus"/>
    <property type="evidence" value="ECO:0007669"/>
    <property type="project" value="TreeGrafter"/>
</dbReference>
<dbReference type="GO" id="GO:0006611">
    <property type="term" value="P:protein export from nucleus"/>
    <property type="evidence" value="ECO:0007669"/>
    <property type="project" value="InterPro"/>
</dbReference>
<dbReference type="InterPro" id="IPR045065">
    <property type="entry name" value="XPO1/5"/>
</dbReference>
<evidence type="ECO:0000313" key="3">
    <source>
        <dbReference type="Proteomes" id="UP000694392"/>
    </source>
</evidence>
<evidence type="ECO:0000313" key="2">
    <source>
        <dbReference type="Ensembl" id="ENSSPUP00000015257.1"/>
    </source>
</evidence>
<dbReference type="GO" id="GO:0003723">
    <property type="term" value="F:RNA binding"/>
    <property type="evidence" value="ECO:0007669"/>
    <property type="project" value="TreeGrafter"/>
</dbReference>
<dbReference type="GO" id="GO:0005049">
    <property type="term" value="F:nuclear export signal receptor activity"/>
    <property type="evidence" value="ECO:0007669"/>
    <property type="project" value="InterPro"/>
</dbReference>
<dbReference type="PANTHER" id="PTHR11223">
    <property type="entry name" value="EXPORTIN 1/5"/>
    <property type="match status" value="1"/>
</dbReference>
<dbReference type="Gene3D" id="1.25.10.10">
    <property type="entry name" value="Leucine-rich Repeat Variant"/>
    <property type="match status" value="1"/>
</dbReference>
<accession>A0A8D0H4N1</accession>
<organism evidence="2 3">
    <name type="scientific">Sphenodon punctatus</name>
    <name type="common">Tuatara</name>
    <name type="synonym">Hatteria punctata</name>
    <dbReference type="NCBI Taxonomy" id="8508"/>
    <lineage>
        <taxon>Eukaryota</taxon>
        <taxon>Metazoa</taxon>
        <taxon>Chordata</taxon>
        <taxon>Craniata</taxon>
        <taxon>Vertebrata</taxon>
        <taxon>Euteleostomi</taxon>
        <taxon>Lepidosauria</taxon>
        <taxon>Sphenodontia</taxon>
        <taxon>Sphenodontidae</taxon>
        <taxon>Sphenodon</taxon>
    </lineage>
</organism>
<dbReference type="Proteomes" id="UP000694392">
    <property type="component" value="Unplaced"/>
</dbReference>
<dbReference type="SUPFAM" id="SSF48371">
    <property type="entry name" value="ARM repeat"/>
    <property type="match status" value="1"/>
</dbReference>
<feature type="domain" description="Exportin-5 C-terminal" evidence="1">
    <location>
        <begin position="2"/>
        <end position="374"/>
    </location>
</feature>
<dbReference type="GO" id="GO:0005737">
    <property type="term" value="C:cytoplasm"/>
    <property type="evidence" value="ECO:0007669"/>
    <property type="project" value="TreeGrafter"/>
</dbReference>
<dbReference type="InterPro" id="IPR016024">
    <property type="entry name" value="ARM-type_fold"/>
</dbReference>
<reference evidence="2" key="2">
    <citation type="submission" date="2025-09" db="UniProtKB">
        <authorList>
            <consortium name="Ensembl"/>
        </authorList>
    </citation>
    <scope>IDENTIFICATION</scope>
</reference>
<protein>
    <recommendedName>
        <fullName evidence="1">Exportin-5 C-terminal domain-containing protein</fullName>
    </recommendedName>
</protein>
<dbReference type="GO" id="GO:0005634">
    <property type="term" value="C:nucleus"/>
    <property type="evidence" value="ECO:0007669"/>
    <property type="project" value="TreeGrafter"/>
</dbReference>
<keyword evidence="3" id="KW-1185">Reference proteome</keyword>
<name>A0A8D0H4N1_SPHPU</name>
<dbReference type="InterPro" id="IPR011989">
    <property type="entry name" value="ARM-like"/>
</dbReference>
<dbReference type="GeneTree" id="ENSGT00940000153408"/>
<dbReference type="InterPro" id="IPR045478">
    <property type="entry name" value="Exportin-5_C"/>
</dbReference>
<dbReference type="Ensembl" id="ENSSPUT00000016274.1">
    <property type="protein sequence ID" value="ENSSPUP00000015257.1"/>
    <property type="gene ID" value="ENSSPUG00000011779.1"/>
</dbReference>
<dbReference type="PANTHER" id="PTHR11223:SF3">
    <property type="entry name" value="EXPORTIN-5"/>
    <property type="match status" value="1"/>
</dbReference>
<proteinExistence type="predicted"/>
<reference evidence="2" key="1">
    <citation type="submission" date="2025-08" db="UniProtKB">
        <authorList>
            <consortium name="Ensembl"/>
        </authorList>
    </citation>
    <scope>IDENTIFICATION</scope>
</reference>
<evidence type="ECO:0000259" key="1">
    <source>
        <dbReference type="Pfam" id="PF19273"/>
    </source>
</evidence>
<dbReference type="AlphaFoldDB" id="A0A8D0H4N1"/>
<dbReference type="Pfam" id="PF19273">
    <property type="entry name" value="Exportin-5"/>
    <property type="match status" value="1"/>
</dbReference>
<dbReference type="GO" id="GO:0042565">
    <property type="term" value="C:RNA nuclear export complex"/>
    <property type="evidence" value="ECO:0007669"/>
    <property type="project" value="TreeGrafter"/>
</dbReference>